<reference evidence="11" key="1">
    <citation type="submission" date="2025-08" db="UniProtKB">
        <authorList>
            <consortium name="RefSeq"/>
        </authorList>
    </citation>
    <scope>IDENTIFICATION</scope>
    <source>
        <tissue evidence="11">Muscle</tissue>
    </source>
</reference>
<evidence type="ECO:0000313" key="10">
    <source>
        <dbReference type="Proteomes" id="UP000694941"/>
    </source>
</evidence>
<proteinExistence type="predicted"/>
<evidence type="ECO:0000313" key="11">
    <source>
        <dbReference type="RefSeq" id="XP_022258700.1"/>
    </source>
</evidence>
<gene>
    <name evidence="11" type="primary">LOC111089835</name>
</gene>
<organism evidence="10 11">
    <name type="scientific">Limulus polyphemus</name>
    <name type="common">Atlantic horseshoe crab</name>
    <dbReference type="NCBI Taxonomy" id="6850"/>
    <lineage>
        <taxon>Eukaryota</taxon>
        <taxon>Metazoa</taxon>
        <taxon>Ecdysozoa</taxon>
        <taxon>Arthropoda</taxon>
        <taxon>Chelicerata</taxon>
        <taxon>Merostomata</taxon>
        <taxon>Xiphosura</taxon>
        <taxon>Limulidae</taxon>
        <taxon>Limulus</taxon>
    </lineage>
</organism>
<sequence length="219" mass="25754">MLTVAGQYKKRAIEEVVEVQTFLKEKYENLQAADRTLDKQAKKEFMDYPNGDTLYKAFRKKYKIQRQRHSIPVDPTCPNPYGERTIRKQEYSLVEDLPPPLDNIGVMVWNRVCELREKKLQIERNIKEKALELAEITAHVQQLREELNKSEEQIQQINRELERAKDLQHKLCTDVKVQFIVKQGQIEAESSEFVPDYSRMLLVHRSAVESPISKIRVQS</sequence>
<evidence type="ECO:0000256" key="1">
    <source>
        <dbReference type="ARBA" id="ARBA00004138"/>
    </source>
</evidence>
<evidence type="ECO:0000256" key="5">
    <source>
        <dbReference type="ARBA" id="ARBA00022737"/>
    </source>
</evidence>
<keyword evidence="10" id="KW-1185">Reference proteome</keyword>
<evidence type="ECO:0000256" key="9">
    <source>
        <dbReference type="SAM" id="Coils"/>
    </source>
</evidence>
<keyword evidence="5" id="KW-0677">Repeat</keyword>
<dbReference type="Pfam" id="PF25828">
    <property type="entry name" value="CC_Cfap43"/>
    <property type="match status" value="1"/>
</dbReference>
<keyword evidence="4" id="KW-0853">WD repeat</keyword>
<keyword evidence="7" id="KW-0206">Cytoskeleton</keyword>
<dbReference type="RefSeq" id="XP_022258700.1">
    <property type="nucleotide sequence ID" value="XM_022402992.1"/>
</dbReference>
<dbReference type="Proteomes" id="UP000694941">
    <property type="component" value="Unplaced"/>
</dbReference>
<evidence type="ECO:0000256" key="2">
    <source>
        <dbReference type="ARBA" id="ARBA00004245"/>
    </source>
</evidence>
<keyword evidence="3" id="KW-0963">Cytoplasm</keyword>
<dbReference type="PANTHER" id="PTHR14885">
    <property type="entry name" value="CILIA- AND FLAGELLA-ASSOCIATED PROTEIN 43-RELATED"/>
    <property type="match status" value="1"/>
</dbReference>
<dbReference type="GeneID" id="111089835"/>
<keyword evidence="6 9" id="KW-0175">Coiled coil</keyword>
<accession>A0ABM1TS44</accession>
<evidence type="ECO:0000256" key="6">
    <source>
        <dbReference type="ARBA" id="ARBA00023054"/>
    </source>
</evidence>
<feature type="coiled-coil region" evidence="9">
    <location>
        <begin position="126"/>
        <end position="170"/>
    </location>
</feature>
<evidence type="ECO:0000256" key="4">
    <source>
        <dbReference type="ARBA" id="ARBA00022574"/>
    </source>
</evidence>
<evidence type="ECO:0000256" key="8">
    <source>
        <dbReference type="ARBA" id="ARBA00023273"/>
    </source>
</evidence>
<evidence type="ECO:0000256" key="3">
    <source>
        <dbReference type="ARBA" id="ARBA00022490"/>
    </source>
</evidence>
<comment type="subcellular location">
    <subcellularLocation>
        <location evidence="1">Cell projection</location>
        <location evidence="1">Cilium</location>
    </subcellularLocation>
    <subcellularLocation>
        <location evidence="2">Cytoplasm</location>
        <location evidence="2">Cytoskeleton</location>
    </subcellularLocation>
</comment>
<name>A0ABM1TS44_LIMPO</name>
<evidence type="ECO:0000256" key="7">
    <source>
        <dbReference type="ARBA" id="ARBA00023212"/>
    </source>
</evidence>
<keyword evidence="8" id="KW-0966">Cell projection</keyword>
<protein>
    <submittedName>
        <fullName evidence="11">Cilia- and flagella-associated protein 43-like</fullName>
    </submittedName>
</protein>
<dbReference type="PANTHER" id="PTHR14885:SF1">
    <property type="entry name" value="CILIA- AND FLAGELLA-ASSOCIATED PROTEIN 43"/>
    <property type="match status" value="1"/>
</dbReference>